<dbReference type="PANTHER" id="PTHR37293:SF6">
    <property type="entry name" value="DNA REPLICATION PROTEIN DNAD"/>
    <property type="match status" value="1"/>
</dbReference>
<reference evidence="3 4" key="1">
    <citation type="submission" date="2017-04" db="EMBL/GenBank/DDBJ databases">
        <authorList>
            <person name="Afonso C.L."/>
            <person name="Miller P.J."/>
            <person name="Scott M.A."/>
            <person name="Spackman E."/>
            <person name="Goraichik I."/>
            <person name="Dimitrov K.M."/>
            <person name="Suarez D.L."/>
            <person name="Swayne D.E."/>
        </authorList>
    </citation>
    <scope>NUCLEOTIDE SEQUENCE [LARGE SCALE GENOMIC DNA]</scope>
    <source>
        <strain evidence="3 4">DSM 11270</strain>
    </source>
</reference>
<keyword evidence="4" id="KW-1185">Reference proteome</keyword>
<evidence type="ECO:0000313" key="3">
    <source>
        <dbReference type="EMBL" id="SMB95484.1"/>
    </source>
</evidence>
<evidence type="ECO:0000259" key="2">
    <source>
        <dbReference type="Pfam" id="PF07261"/>
    </source>
</evidence>
<dbReference type="NCBIfam" id="TIGR01446">
    <property type="entry name" value="DnaD_dom"/>
    <property type="match status" value="1"/>
</dbReference>
<name>A0A1W1VRD7_DESTI</name>
<comment type="similarity">
    <text evidence="1">Belongs to the DnaB/DnaD family.</text>
</comment>
<feature type="domain" description="DnaB/C C-terminal" evidence="2">
    <location>
        <begin position="159"/>
        <end position="227"/>
    </location>
</feature>
<evidence type="ECO:0000256" key="1">
    <source>
        <dbReference type="ARBA" id="ARBA00093462"/>
    </source>
</evidence>
<accession>A0A1W1VRD7</accession>
<organism evidence="3 4">
    <name type="scientific">Desulfonispora thiosulfatigenes DSM 11270</name>
    <dbReference type="NCBI Taxonomy" id="656914"/>
    <lineage>
        <taxon>Bacteria</taxon>
        <taxon>Bacillati</taxon>
        <taxon>Bacillota</taxon>
        <taxon>Clostridia</taxon>
        <taxon>Eubacteriales</taxon>
        <taxon>Peptococcaceae</taxon>
        <taxon>Desulfonispora</taxon>
    </lineage>
</organism>
<evidence type="ECO:0000313" key="4">
    <source>
        <dbReference type="Proteomes" id="UP000192731"/>
    </source>
</evidence>
<dbReference type="STRING" id="656914.SAMN00017405_0414"/>
<dbReference type="EMBL" id="FWWT01000022">
    <property type="protein sequence ID" value="SMB95484.1"/>
    <property type="molecule type" value="Genomic_DNA"/>
</dbReference>
<dbReference type="InterPro" id="IPR053162">
    <property type="entry name" value="DnaD"/>
</dbReference>
<dbReference type="RefSeq" id="WP_084054207.1">
    <property type="nucleotide sequence ID" value="NZ_FWWT01000022.1"/>
</dbReference>
<protein>
    <submittedName>
        <fullName evidence="3">DnaD and phage-associated domain-containing protein</fullName>
    </submittedName>
</protein>
<dbReference type="InterPro" id="IPR006343">
    <property type="entry name" value="DnaB/C_C"/>
</dbReference>
<dbReference type="Pfam" id="PF07261">
    <property type="entry name" value="DnaB_2"/>
    <property type="match status" value="1"/>
</dbReference>
<proteinExistence type="inferred from homology"/>
<dbReference type="AlphaFoldDB" id="A0A1W1VRD7"/>
<sequence>MNYLKELNAFYDWLETNSLSTSSIVLWHALMHINNKAGWTAEFAVAISVLCVKTGLAERTISKARNELKQKGRIDWKQRKGNQAAIYSMISLSAYSAYKHANKDINKDLSAYSADSYTDNHANKCADSYAYNHATLDKLNETKLNETKLLVVDEHATIFKFIEQEFGFLLSPTQLQTVSEWQEIFLDDLIKFAVSEALGRNVRSIGYIDKILLNWQKSGIKTIEQAKLAKAEFEKRNSNVFSKKSHKPNGSGEFSTTNKIRDLDYLVE</sequence>
<dbReference type="Gene3D" id="1.10.10.630">
    <property type="entry name" value="DnaD domain-like"/>
    <property type="match status" value="1"/>
</dbReference>
<dbReference type="InterPro" id="IPR034829">
    <property type="entry name" value="DnaD-like_sf"/>
</dbReference>
<dbReference type="PANTHER" id="PTHR37293">
    <property type="entry name" value="PHAGE REPLICATION PROTEIN-RELATED"/>
    <property type="match status" value="1"/>
</dbReference>
<gene>
    <name evidence="3" type="ORF">SAMN00017405_0414</name>
</gene>
<dbReference type="SUPFAM" id="SSF158499">
    <property type="entry name" value="DnaD domain-like"/>
    <property type="match status" value="1"/>
</dbReference>
<dbReference type="Proteomes" id="UP000192731">
    <property type="component" value="Unassembled WGS sequence"/>
</dbReference>
<dbReference type="OrthoDB" id="7365718at2"/>